<dbReference type="InterPro" id="IPR015424">
    <property type="entry name" value="PyrdxlP-dep_Trfase"/>
</dbReference>
<dbReference type="EC" id="2.3.1.29" evidence="7"/>
<gene>
    <name evidence="7 10" type="primary">kbl</name>
    <name evidence="10" type="ordered locus">XOO3691</name>
</gene>
<feature type="binding site" description="in other chain" evidence="7">
    <location>
        <begin position="258"/>
        <end position="261"/>
    </location>
    <ligand>
        <name>pyridoxal 5'-phosphate</name>
        <dbReference type="ChEBI" id="CHEBI:597326"/>
        <note>ligand shared between dimeric partners</note>
    </ligand>
</feature>
<accession>Q5GWH6</accession>
<comment type="pathway">
    <text evidence="2">Porphyrin-containing compound metabolism; protoporphyrin-IX biosynthesis; 5-aminolevulinate from glycine: step 1/1.</text>
</comment>
<dbReference type="NCBIfam" id="TIGR01822">
    <property type="entry name" value="2am3keto_CoA"/>
    <property type="match status" value="1"/>
</dbReference>
<evidence type="ECO:0000256" key="8">
    <source>
        <dbReference type="SAM" id="SignalP"/>
    </source>
</evidence>
<dbReference type="PANTHER" id="PTHR13693">
    <property type="entry name" value="CLASS II AMINOTRANSFERASE/8-AMINO-7-OXONONANOATE SYNTHASE"/>
    <property type="match status" value="1"/>
</dbReference>
<protein>
    <recommendedName>
        <fullName evidence="7">2-amino-3-ketobutyrate coenzyme A ligase</fullName>
        <shortName evidence="7">AKB ligase</shortName>
        <ecNumber evidence="7">2.3.1.29</ecNumber>
    </recommendedName>
    <alternativeName>
        <fullName evidence="7">Glycine acetyltransferase</fullName>
    </alternativeName>
</protein>
<evidence type="ECO:0000313" key="11">
    <source>
        <dbReference type="Proteomes" id="UP000006735"/>
    </source>
</evidence>
<keyword evidence="8" id="KW-0732">Signal</keyword>
<dbReference type="GO" id="GO:0030170">
    <property type="term" value="F:pyridoxal phosphate binding"/>
    <property type="evidence" value="ECO:0007669"/>
    <property type="project" value="UniProtKB-UniRule"/>
</dbReference>
<evidence type="ECO:0000256" key="3">
    <source>
        <dbReference type="ARBA" id="ARBA00010008"/>
    </source>
</evidence>
<feature type="signal peptide" evidence="8">
    <location>
        <begin position="1"/>
        <end position="20"/>
    </location>
</feature>
<dbReference type="InterPro" id="IPR004839">
    <property type="entry name" value="Aminotransferase_I/II_large"/>
</dbReference>
<dbReference type="CDD" id="cd06454">
    <property type="entry name" value="KBL_like"/>
    <property type="match status" value="1"/>
</dbReference>
<dbReference type="Gene3D" id="3.90.1150.10">
    <property type="entry name" value="Aspartate Aminotransferase, domain 1"/>
    <property type="match status" value="1"/>
</dbReference>
<comment type="similarity">
    <text evidence="3">Belongs to the class-II pyridoxal-phosphate-dependent aminotransferase family. BioF subfamily.</text>
</comment>
<dbReference type="KEGG" id="xoo:XOO3691"/>
<keyword evidence="4 7" id="KW-0808">Transferase</keyword>
<feature type="binding site" evidence="7">
    <location>
        <begin position="291"/>
        <end position="292"/>
    </location>
    <ligand>
        <name>pyridoxal 5'-phosphate</name>
        <dbReference type="ChEBI" id="CHEBI:597326"/>
        <note>ligand shared between dimeric partners</note>
    </ligand>
</feature>
<dbReference type="FunFam" id="3.90.1150.10:FF:000004">
    <property type="entry name" value="2-amino-3-ketobutyrate coenzyme A ligase"/>
    <property type="match status" value="1"/>
</dbReference>
<dbReference type="EMBL" id="AE013598">
    <property type="protein sequence ID" value="AAW76945.1"/>
    <property type="molecule type" value="Genomic_DNA"/>
</dbReference>
<dbReference type="FunFam" id="3.40.640.10:FF:000006">
    <property type="entry name" value="5-aminolevulinate synthase, mitochondrial"/>
    <property type="match status" value="1"/>
</dbReference>
<evidence type="ECO:0000313" key="10">
    <source>
        <dbReference type="EMBL" id="AAW76945.1"/>
    </source>
</evidence>
<proteinExistence type="inferred from homology"/>
<dbReference type="InterPro" id="IPR015421">
    <property type="entry name" value="PyrdxlP-dep_Trfase_major"/>
</dbReference>
<dbReference type="Proteomes" id="UP000006735">
    <property type="component" value="Chromosome"/>
</dbReference>
<feature type="binding site" evidence="7">
    <location>
        <position position="153"/>
    </location>
    <ligand>
        <name>substrate</name>
    </ligand>
</feature>
<comment type="subunit">
    <text evidence="7">Homodimer.</text>
</comment>
<dbReference type="SUPFAM" id="SSF53383">
    <property type="entry name" value="PLP-dependent transferases"/>
    <property type="match status" value="1"/>
</dbReference>
<feature type="binding site" evidence="7">
    <location>
        <position position="385"/>
    </location>
    <ligand>
        <name>substrate</name>
    </ligand>
</feature>
<feature type="binding site" description="in other chain" evidence="7">
    <location>
        <position position="202"/>
    </location>
    <ligand>
        <name>pyridoxal 5'-phosphate</name>
        <dbReference type="ChEBI" id="CHEBI:597326"/>
        <note>ligand shared between dimeric partners</note>
    </ligand>
</feature>
<dbReference type="AlphaFoldDB" id="Q5GWH6"/>
<dbReference type="UniPathway" id="UPA00046">
    <property type="reaction ID" value="UER00506"/>
</dbReference>
<dbReference type="InterPro" id="IPR011282">
    <property type="entry name" value="2am3keto_CoA_ligase"/>
</dbReference>
<comment type="pathway">
    <text evidence="1">Cofactor biosynthesis; biotin biosynthesis.</text>
</comment>
<dbReference type="GO" id="GO:0005829">
    <property type="term" value="C:cytosol"/>
    <property type="evidence" value="ECO:0007669"/>
    <property type="project" value="TreeGrafter"/>
</dbReference>
<evidence type="ECO:0000256" key="5">
    <source>
        <dbReference type="ARBA" id="ARBA00022898"/>
    </source>
</evidence>
<dbReference type="Pfam" id="PF00155">
    <property type="entry name" value="Aminotran_1_2"/>
    <property type="match status" value="1"/>
</dbReference>
<evidence type="ECO:0000256" key="7">
    <source>
        <dbReference type="HAMAP-Rule" id="MF_00985"/>
    </source>
</evidence>
<keyword evidence="11" id="KW-1185">Reference proteome</keyword>
<reference evidence="10 11" key="1">
    <citation type="journal article" date="2005" name="Nucleic Acids Res.">
        <title>The genome sequence of Xanthomonas oryzae pathovar oryzae KACC10331, the bacterial blight pathogen of rice.</title>
        <authorList>
            <person name="Lee B.M."/>
            <person name="Park Y.J."/>
            <person name="Park D.S."/>
            <person name="Kang H.W."/>
            <person name="Kim J.G."/>
            <person name="Song E.S."/>
            <person name="Park I.C."/>
            <person name="Yoon U.H."/>
            <person name="Hahn J.H."/>
            <person name="Koo B.S."/>
            <person name="Lee G.B."/>
            <person name="Kim H."/>
            <person name="Park H.S."/>
            <person name="Yoon K.O."/>
            <person name="Kim J.H."/>
            <person name="Jung C.H."/>
            <person name="Koh N.H."/>
            <person name="Seo J.S."/>
            <person name="Go S.J."/>
        </authorList>
    </citation>
    <scope>NUCLEOTIDE SEQUENCE [LARGE SCALE GENOMIC DNA]</scope>
    <source>
        <strain evidence="11">KACC10331 / KXO85</strain>
    </source>
</reference>
<comment type="catalytic activity">
    <reaction evidence="7">
        <text>glycine + acetyl-CoA = (2S)-2-amino-3-oxobutanoate + CoA</text>
        <dbReference type="Rhea" id="RHEA:20736"/>
        <dbReference type="ChEBI" id="CHEBI:57287"/>
        <dbReference type="ChEBI" id="CHEBI:57288"/>
        <dbReference type="ChEBI" id="CHEBI:57305"/>
        <dbReference type="ChEBI" id="CHEBI:78948"/>
        <dbReference type="EC" id="2.3.1.29"/>
    </reaction>
</comment>
<dbReference type="NCBIfam" id="NF005394">
    <property type="entry name" value="PRK06939.1"/>
    <property type="match status" value="1"/>
</dbReference>
<keyword evidence="10" id="KW-0436">Ligase</keyword>
<keyword evidence="6 7" id="KW-0012">Acyltransferase</keyword>
<dbReference type="PANTHER" id="PTHR13693:SF102">
    <property type="entry name" value="2-AMINO-3-KETOBUTYRATE COENZYME A LIGASE, MITOCHONDRIAL"/>
    <property type="match status" value="1"/>
</dbReference>
<comment type="caution">
    <text evidence="7">Lacks conserved residue(s) required for the propagation of feature annotation.</text>
</comment>
<evidence type="ECO:0000256" key="6">
    <source>
        <dbReference type="ARBA" id="ARBA00023315"/>
    </source>
</evidence>
<organism evidence="10 11">
    <name type="scientific">Xanthomonas oryzae pv. oryzae (strain KACC10331 / KXO85)</name>
    <dbReference type="NCBI Taxonomy" id="291331"/>
    <lineage>
        <taxon>Bacteria</taxon>
        <taxon>Pseudomonadati</taxon>
        <taxon>Pseudomonadota</taxon>
        <taxon>Gammaproteobacteria</taxon>
        <taxon>Lysobacterales</taxon>
        <taxon>Lysobacteraceae</taxon>
        <taxon>Xanthomonas</taxon>
    </lineage>
</organism>
<comment type="function">
    <text evidence="7">Catalyzes the cleavage of 2-amino-3-ketobutyrate to glycine and acetyl-CoA.</text>
</comment>
<feature type="binding site" description="in other chain" evidence="7">
    <location>
        <begin position="128"/>
        <end position="129"/>
    </location>
    <ligand>
        <name>pyridoxal 5'-phosphate</name>
        <dbReference type="ChEBI" id="CHEBI:597326"/>
        <note>ligand shared between dimeric partners</note>
    </ligand>
</feature>
<dbReference type="InterPro" id="IPR050087">
    <property type="entry name" value="AON_synthase_class-II"/>
</dbReference>
<sequence>MIVNIALLSATATAMTTAPAALTAHYAAELDAIQAQGLFKSERIITGPQSAQITLADGRRVLNFCANNYLGLADHPDIIQAAKDALDSHGFGMASVRFICGTQDLHKQLERTIAEFFGTEDTILYAACFDANGGLFEPLLGEHDAIISDALNHASIIDGVRLCKAKRFRYANCDMVDLEAQLQAADAAGCKTKLITSDGVFSMDGFIAPLDEITALARKYNALVHIDECHATGFLGATGRGSAEVKGVLDQIDIFTGTLGKAMGGALGGFTTAKREVIELLRQRSRPYLFSNSLPPHVVAAGIKAFEMLDAAGELRTQLVDNTTYFRARMTAAGFDVKPGVHPISPVMLYEAPLAQKFAERLLEEGIYAIGFFFPVVPNGQARIRTQISAAHTREHLDQAIAAFIKIGRELKVIDA</sequence>
<evidence type="ECO:0000259" key="9">
    <source>
        <dbReference type="Pfam" id="PF00155"/>
    </source>
</evidence>
<evidence type="ECO:0000256" key="1">
    <source>
        <dbReference type="ARBA" id="ARBA00004746"/>
    </source>
</evidence>
<feature type="chain" id="PRO_5004256934" description="2-amino-3-ketobutyrate coenzyme A ligase" evidence="8">
    <location>
        <begin position="21"/>
        <end position="416"/>
    </location>
</feature>
<feature type="domain" description="Aminotransferase class I/classII large" evidence="9">
    <location>
        <begin position="60"/>
        <end position="403"/>
    </location>
</feature>
<dbReference type="InterPro" id="IPR015422">
    <property type="entry name" value="PyrdxlP-dep_Trfase_small"/>
</dbReference>
<feature type="modified residue" description="N6-(pyridoxal phosphate)lysine" evidence="7">
    <location>
        <position position="261"/>
    </location>
</feature>
<dbReference type="STRING" id="291331.XOO3691"/>
<dbReference type="HAMAP" id="MF_00985">
    <property type="entry name" value="2am3keto_CoA_ligase"/>
    <property type="match status" value="1"/>
</dbReference>
<dbReference type="Gene3D" id="3.40.640.10">
    <property type="entry name" value="Type I PLP-dependent aspartate aminotransferase-like (Major domain)"/>
    <property type="match status" value="1"/>
</dbReference>
<dbReference type="GO" id="GO:0019518">
    <property type="term" value="P:L-threonine catabolic process to glycine"/>
    <property type="evidence" value="ECO:0007669"/>
    <property type="project" value="UniProtKB-UniRule"/>
</dbReference>
<name>Q5GWH6_XANOR</name>
<dbReference type="GO" id="GO:0008890">
    <property type="term" value="F:glycine C-acetyltransferase activity"/>
    <property type="evidence" value="ECO:0007669"/>
    <property type="project" value="UniProtKB-UniRule"/>
</dbReference>
<keyword evidence="5 7" id="KW-0663">Pyridoxal phosphate</keyword>
<comment type="cofactor">
    <cofactor evidence="7">
        <name>pyridoxal 5'-phosphate</name>
        <dbReference type="ChEBI" id="CHEBI:597326"/>
    </cofactor>
    <text evidence="7">Binds 1 pyridoxal phosphate per subunit.</text>
</comment>
<dbReference type="GO" id="GO:0016874">
    <property type="term" value="F:ligase activity"/>
    <property type="evidence" value="ECO:0007669"/>
    <property type="project" value="UniProtKB-KW"/>
</dbReference>
<comment type="pathway">
    <text evidence="7">Amino-acid degradation; L-threonine degradation via oxydo-reductase pathway; glycine from L-threonine: step 2/2.</text>
</comment>
<dbReference type="HOGENOM" id="CLU_015846_11_0_6"/>
<evidence type="ECO:0000256" key="4">
    <source>
        <dbReference type="ARBA" id="ARBA00022679"/>
    </source>
</evidence>
<evidence type="ECO:0000256" key="2">
    <source>
        <dbReference type="ARBA" id="ARBA00005029"/>
    </source>
</evidence>